<dbReference type="Gramene" id="RZC52471">
    <property type="protein sequence ID" value="RZC52471"/>
    <property type="gene ID" value="C5167_020900"/>
</dbReference>
<gene>
    <name evidence="1" type="ORF">C5167_020900</name>
</gene>
<reference evidence="1 2" key="1">
    <citation type="journal article" date="2018" name="Science">
        <title>The opium poppy genome and morphinan production.</title>
        <authorList>
            <person name="Guo L."/>
            <person name="Winzer T."/>
            <person name="Yang X."/>
            <person name="Li Y."/>
            <person name="Ning Z."/>
            <person name="He Z."/>
            <person name="Teodor R."/>
            <person name="Lu Y."/>
            <person name="Bowser T.A."/>
            <person name="Graham I.A."/>
            <person name="Ye K."/>
        </authorList>
    </citation>
    <scope>NUCLEOTIDE SEQUENCE [LARGE SCALE GENOMIC DNA]</scope>
    <source>
        <strain evidence="2">cv. HN1</strain>
        <tissue evidence="1">Leaves</tissue>
    </source>
</reference>
<evidence type="ECO:0000313" key="2">
    <source>
        <dbReference type="Proteomes" id="UP000316621"/>
    </source>
</evidence>
<dbReference type="PANTHER" id="PTHR36750:SF1">
    <property type="entry name" value="SEC-C MOTIF PROTEIN"/>
    <property type="match status" value="1"/>
</dbReference>
<name>A0A4Y7IXJ8_PAPSO</name>
<protein>
    <submittedName>
        <fullName evidence="1">Uncharacterized protein</fullName>
    </submittedName>
</protein>
<dbReference type="OrthoDB" id="1844673at2759"/>
<dbReference type="EMBL" id="CM010716">
    <property type="protein sequence ID" value="RZC52471.1"/>
    <property type="molecule type" value="Genomic_DNA"/>
</dbReference>
<organism evidence="1 2">
    <name type="scientific">Papaver somniferum</name>
    <name type="common">Opium poppy</name>
    <dbReference type="NCBI Taxonomy" id="3469"/>
    <lineage>
        <taxon>Eukaryota</taxon>
        <taxon>Viridiplantae</taxon>
        <taxon>Streptophyta</taxon>
        <taxon>Embryophyta</taxon>
        <taxon>Tracheophyta</taxon>
        <taxon>Spermatophyta</taxon>
        <taxon>Magnoliopsida</taxon>
        <taxon>Ranunculales</taxon>
        <taxon>Papaveraceae</taxon>
        <taxon>Papaveroideae</taxon>
        <taxon>Papaver</taxon>
    </lineage>
</organism>
<evidence type="ECO:0000313" key="1">
    <source>
        <dbReference type="EMBL" id="RZC52471.1"/>
    </source>
</evidence>
<dbReference type="OMA" id="HRSLINI"/>
<sequence length="177" mass="20047">MASHRSLINIYKNGLNFSQVRSIFTTSHLEMSFADKIRRAMAKDPINTQANPHSFTLLRFADEIMSARKALQCKQFEVGRISDETLADSLKQESLIRVLGCFDNTGENLKASQKKEAAKECNCTLGEVENVLGRFRWIKEARKKMDKLKAEGKPMPQNMIEIQKLMGSTATDFARSN</sequence>
<proteinExistence type="predicted"/>
<dbReference type="PANTHER" id="PTHR36750">
    <property type="entry name" value="SEC-C MOTIF PROTEIN"/>
    <property type="match status" value="1"/>
</dbReference>
<accession>A0A4Y7IXJ8</accession>
<dbReference type="AlphaFoldDB" id="A0A4Y7IXJ8"/>
<keyword evidence="2" id="KW-1185">Reference proteome</keyword>
<dbReference type="Proteomes" id="UP000316621">
    <property type="component" value="Chromosome 2"/>
</dbReference>